<keyword evidence="1" id="KW-1133">Transmembrane helix</keyword>
<feature type="transmembrane region" description="Helical" evidence="1">
    <location>
        <begin position="7"/>
        <end position="27"/>
    </location>
</feature>
<accession>A0A3S4LIB6</accession>
<organism evidence="2 3">
    <name type="scientific">Chromobacterium violaceum</name>
    <dbReference type="NCBI Taxonomy" id="536"/>
    <lineage>
        <taxon>Bacteria</taxon>
        <taxon>Pseudomonadati</taxon>
        <taxon>Pseudomonadota</taxon>
        <taxon>Betaproteobacteria</taxon>
        <taxon>Neisseriales</taxon>
        <taxon>Chromobacteriaceae</taxon>
        <taxon>Chromobacterium</taxon>
    </lineage>
</organism>
<keyword evidence="1" id="KW-0812">Transmembrane</keyword>
<evidence type="ECO:0000256" key="1">
    <source>
        <dbReference type="SAM" id="Phobius"/>
    </source>
</evidence>
<evidence type="ECO:0000313" key="2">
    <source>
        <dbReference type="EMBL" id="VEB42947.1"/>
    </source>
</evidence>
<feature type="transmembrane region" description="Helical" evidence="1">
    <location>
        <begin position="39"/>
        <end position="59"/>
    </location>
</feature>
<dbReference type="EMBL" id="LR134182">
    <property type="protein sequence ID" value="VEB42947.1"/>
    <property type="molecule type" value="Genomic_DNA"/>
</dbReference>
<proteinExistence type="predicted"/>
<reference evidence="2 3" key="1">
    <citation type="submission" date="2018-12" db="EMBL/GenBank/DDBJ databases">
        <authorList>
            <consortium name="Pathogen Informatics"/>
        </authorList>
    </citation>
    <scope>NUCLEOTIDE SEQUENCE [LARGE SCALE GENOMIC DNA]</scope>
    <source>
        <strain evidence="2 3">NCTC9695</strain>
    </source>
</reference>
<sequence length="64" mass="7443">MMGSFSIWHWLMFLVMLVIFQVPAWLIVRKAGFPGVLSIVMWVPVLNLLALWVFAMVPWPATRK</sequence>
<gene>
    <name evidence="2" type="ORF">NCTC9695_03401</name>
</gene>
<evidence type="ECO:0000313" key="3">
    <source>
        <dbReference type="Proteomes" id="UP000275777"/>
    </source>
</evidence>
<keyword evidence="1" id="KW-0472">Membrane</keyword>
<dbReference type="AlphaFoldDB" id="A0A3S4LIB6"/>
<dbReference type="Proteomes" id="UP000275777">
    <property type="component" value="Chromosome"/>
</dbReference>
<name>A0A3S4LIB6_CHRVL</name>
<protein>
    <submittedName>
        <fullName evidence="2">Uncharacterized protein</fullName>
    </submittedName>
</protein>